<dbReference type="AlphaFoldDB" id="G5S3S4"/>
<reference evidence="1 2" key="1">
    <citation type="journal article" date="2011" name="BMC Genomics">
        <title>Genome sequencing reveals diversification of virulence factor content and possible host adaptation in distinct subpopulations of Salmonella enterica.</title>
        <authorList>
            <person name="den Bakker H.C."/>
            <person name="Moreno Switt A.I."/>
            <person name="Govoni G."/>
            <person name="Cummings C.A."/>
            <person name="Ranieri M.L."/>
            <person name="Degoricija L."/>
            <person name="Hoelzer K."/>
            <person name="Rodriguez-Rivera L.D."/>
            <person name="Brown S."/>
            <person name="Bolchacova E."/>
            <person name="Furtado M.R."/>
            <person name="Wiedmann M."/>
        </authorList>
    </citation>
    <scope>NUCLEOTIDE SEQUENCE [LARGE SCALE GENOMIC DNA]</scope>
    <source>
        <strain evidence="1 2">R8-2977</strain>
    </source>
</reference>
<comment type="caution">
    <text evidence="1">The sequence shown here is derived from an EMBL/GenBank/DDBJ whole genome shotgun (WGS) entry which is preliminary data.</text>
</comment>
<organism evidence="1 2">
    <name type="scientific">Salmonella enterica subsp. enterica serovar Urbana str. R8-2977</name>
    <dbReference type="NCBI Taxonomy" id="913084"/>
    <lineage>
        <taxon>Bacteria</taxon>
        <taxon>Pseudomonadati</taxon>
        <taxon>Pseudomonadota</taxon>
        <taxon>Gammaproteobacteria</taxon>
        <taxon>Enterobacterales</taxon>
        <taxon>Enterobacteriaceae</taxon>
        <taxon>Salmonella</taxon>
    </lineage>
</organism>
<dbReference type="Proteomes" id="UP000004776">
    <property type="component" value="Unassembled WGS sequence"/>
</dbReference>
<proteinExistence type="predicted"/>
<dbReference type="EMBL" id="AFCW01002210">
    <property type="protein sequence ID" value="EHC97606.1"/>
    <property type="molecule type" value="Genomic_DNA"/>
</dbReference>
<accession>G5S3S4</accession>
<evidence type="ECO:0000313" key="1">
    <source>
        <dbReference type="EMBL" id="EHC97606.1"/>
    </source>
</evidence>
<sequence>MISGNIVLCGSDGRFGDFGCQHAVKIAKEKLPLPQYN</sequence>
<gene>
    <name evidence="1" type="ORF">LTSEURB_6045</name>
</gene>
<evidence type="ECO:0000313" key="2">
    <source>
        <dbReference type="Proteomes" id="UP000004776"/>
    </source>
</evidence>
<feature type="non-terminal residue" evidence="1">
    <location>
        <position position="37"/>
    </location>
</feature>
<name>G5S3S4_SALET</name>
<protein>
    <submittedName>
        <fullName evidence="1">Uncharacterized protein</fullName>
    </submittedName>
</protein>